<accession>A0ABS0Y528</accession>
<evidence type="ECO:0000313" key="3">
    <source>
        <dbReference type="Proteomes" id="UP000620670"/>
    </source>
</evidence>
<organism evidence="2 3">
    <name type="scientific">Microvirga splendida</name>
    <dbReference type="NCBI Taxonomy" id="2795727"/>
    <lineage>
        <taxon>Bacteria</taxon>
        <taxon>Pseudomonadati</taxon>
        <taxon>Pseudomonadota</taxon>
        <taxon>Alphaproteobacteria</taxon>
        <taxon>Hyphomicrobiales</taxon>
        <taxon>Methylobacteriaceae</taxon>
        <taxon>Microvirga</taxon>
    </lineage>
</organism>
<comment type="caution">
    <text evidence="2">The sequence shown here is derived from an EMBL/GenBank/DDBJ whole genome shotgun (WGS) entry which is preliminary data.</text>
</comment>
<proteinExistence type="predicted"/>
<keyword evidence="3" id="KW-1185">Reference proteome</keyword>
<reference evidence="3" key="1">
    <citation type="submission" date="2020-12" db="EMBL/GenBank/DDBJ databases">
        <title>Hymenobacter sp.</title>
        <authorList>
            <person name="Kim M.K."/>
        </authorList>
    </citation>
    <scope>NUCLEOTIDE SEQUENCE [LARGE SCALE GENOMIC DNA]</scope>
    <source>
        <strain evidence="3">BT325</strain>
    </source>
</reference>
<feature type="compositionally biased region" description="Basic and acidic residues" evidence="1">
    <location>
        <begin position="624"/>
        <end position="634"/>
    </location>
</feature>
<dbReference type="Proteomes" id="UP000620670">
    <property type="component" value="Unassembled WGS sequence"/>
</dbReference>
<gene>
    <name evidence="2" type="ORF">JAO75_18455</name>
</gene>
<evidence type="ECO:0000256" key="1">
    <source>
        <dbReference type="SAM" id="MobiDB-lite"/>
    </source>
</evidence>
<name>A0ABS0Y528_9HYPH</name>
<dbReference type="EMBL" id="JAELXT010000024">
    <property type="protein sequence ID" value="MBJ6127388.1"/>
    <property type="molecule type" value="Genomic_DNA"/>
</dbReference>
<evidence type="ECO:0000313" key="2">
    <source>
        <dbReference type="EMBL" id="MBJ6127388.1"/>
    </source>
</evidence>
<dbReference type="Pfam" id="PF13289">
    <property type="entry name" value="SIR2_2"/>
    <property type="match status" value="1"/>
</dbReference>
<protein>
    <submittedName>
        <fullName evidence="2">SIR2 family protein</fullName>
    </submittedName>
</protein>
<feature type="region of interest" description="Disordered" evidence="1">
    <location>
        <begin position="610"/>
        <end position="634"/>
    </location>
</feature>
<sequence length="634" mass="68989">MFNLTPGPQAREHLIALEDALPGMRAAHAAGRLVPFVGAGVSRPYCRSWIDFVEEVARRCGAEARVVGGDTSPEALYRLADRAAAWLRLKSAAERREILIAALRDTSSSTQGLPEQASSLVKGSWPLIITTNYDDILPVANEREPGALPLRVLGRSAQDCAQVIRGLDVIQDLTVWYIQGHVAGVAASVRQPCPRLEALLDEVVIGHQQYQGVINSATAFRRAFSEVFRRRSLLFVGSGLAESYFVNLIAETLFALGPSPSVHYALFSRADLEKVDPEFLAVRLGITPVVYGDTHRELPGALSRIAVSRDNPVAAQSSGAMLSRLSFEVPRGDHAGECQDRVEVTIRFAGLSAPRPHACVALSVGLDRIDDRIEPGYGQMAWRFFIENRKLYDDPEAWFSVPQAQSGRLFRLGTEDSPHPVFLVGAREGRHSENSDERSLAAITEATREALAAIEEAGFEKVSMGVFSAGEGQEHDVAYCLIAQLSGVRTFLDSSSGSRMLHHIEICVFDGRIWAPVIEGRINVGDLLTSRLARVLVRVADRQGRWDEYALSVAHGSTVGDVLQSYKITGEDADVSARPLTRGLTSTIYDAPVFPGMIIEVQPLISSPTDCSLPPNAPAAQAASREKNDIPARN</sequence>